<gene>
    <name evidence="6" type="ORF">L210DRAFT_849500</name>
</gene>
<dbReference type="InterPro" id="IPR001680">
    <property type="entry name" value="WD40_rpt"/>
</dbReference>
<feature type="repeat" description="WD" evidence="3">
    <location>
        <begin position="306"/>
        <end position="328"/>
    </location>
</feature>
<dbReference type="EMBL" id="WHUW01000004">
    <property type="protein sequence ID" value="KAF8447758.1"/>
    <property type="molecule type" value="Genomic_DNA"/>
</dbReference>
<dbReference type="PROSITE" id="PS00678">
    <property type="entry name" value="WD_REPEATS_1"/>
    <property type="match status" value="2"/>
</dbReference>
<dbReference type="InterPro" id="IPR036047">
    <property type="entry name" value="F-box-like_dom_sf"/>
</dbReference>
<dbReference type="Pfam" id="PF12937">
    <property type="entry name" value="F-box-like"/>
    <property type="match status" value="1"/>
</dbReference>
<sequence>MSQFTSPRTHKSPRPIDQGSNSKGKAVARNLDWHMVVRDASESEQLAYRLLASLSRPRLATVQRRIVPLLQFDLAGSLPPELSLKIFTLLPATALLNCTLVCKRWNLLANDQTLWRKLCHVRGWEWRPKLISPLPRQSDAVVNPSSATTREDRDEDEGMGDEEEGEDEGSVVDAEEMIHFSNGNASPDHEFVSMNLSLQDHDFQNLAGQFASTSSPAASMLICRSNSSATTMIRTFSQYHASPGCTTLTANYKLLHQTHTLLRSRVRHGAYRLRTLPGAEGGGHTAAVYCLALWSYDPAHGPLQVLFTGSKDRTVREWDLSTNKVRRRVVGMHASSVLSLCVTAASVHIPEHTSGSVDHAKEGSKNSAAGILVSGGSDCRVVVWDLARFKSIKVLRDHQDSVLCVRTDGGRLVSCSKDRTIRTYAFPYLKPELVLRGHRAAVNAVSIAGDVIVSGSGDRSVRVWDARTGAIISNFEDHHGRAISSVELSPPFILSGSSDRHVRMFDMRTKRGWSTCPDFDNPTAGQPLNPLVTAQEGLNGEMPASESPFFLHSSLSQSFQQARQDPHVPEGEINICNACGTRVASTGAVRGPERHSHPVRSVAVGDEFAVSGSYDCTVKVWDRTTGALVVDLTSGHTGRIFCVAQDSTKIVSCGEDQRVCIWDFSYGIDTSFTKL</sequence>
<feature type="region of interest" description="Disordered" evidence="4">
    <location>
        <begin position="137"/>
        <end position="171"/>
    </location>
</feature>
<dbReference type="PANTHER" id="PTHR22847">
    <property type="entry name" value="WD40 REPEAT PROTEIN"/>
    <property type="match status" value="1"/>
</dbReference>
<dbReference type="SMART" id="SM00256">
    <property type="entry name" value="FBOX"/>
    <property type="match status" value="1"/>
</dbReference>
<dbReference type="InterPro" id="IPR001810">
    <property type="entry name" value="F-box_dom"/>
</dbReference>
<dbReference type="Proteomes" id="UP001194468">
    <property type="component" value="Unassembled WGS sequence"/>
</dbReference>
<dbReference type="SMART" id="SM00320">
    <property type="entry name" value="WD40"/>
    <property type="match status" value="7"/>
</dbReference>
<feature type="region of interest" description="Disordered" evidence="4">
    <location>
        <begin position="1"/>
        <end position="25"/>
    </location>
</feature>
<dbReference type="PANTHER" id="PTHR22847:SF637">
    <property type="entry name" value="WD REPEAT DOMAIN 5B"/>
    <property type="match status" value="1"/>
</dbReference>
<dbReference type="CDD" id="cd00200">
    <property type="entry name" value="WD40"/>
    <property type="match status" value="1"/>
</dbReference>
<accession>A0AAD4C4A9</accession>
<keyword evidence="1 3" id="KW-0853">WD repeat</keyword>
<dbReference type="PROSITE" id="PS50082">
    <property type="entry name" value="WD_REPEATS_2"/>
    <property type="match status" value="5"/>
</dbReference>
<organism evidence="6 7">
    <name type="scientific">Boletus edulis BED1</name>
    <dbReference type="NCBI Taxonomy" id="1328754"/>
    <lineage>
        <taxon>Eukaryota</taxon>
        <taxon>Fungi</taxon>
        <taxon>Dikarya</taxon>
        <taxon>Basidiomycota</taxon>
        <taxon>Agaricomycotina</taxon>
        <taxon>Agaricomycetes</taxon>
        <taxon>Agaricomycetidae</taxon>
        <taxon>Boletales</taxon>
        <taxon>Boletineae</taxon>
        <taxon>Boletaceae</taxon>
        <taxon>Boletoideae</taxon>
        <taxon>Boletus</taxon>
    </lineage>
</organism>
<dbReference type="PROSITE" id="PS50294">
    <property type="entry name" value="WD_REPEATS_REGION"/>
    <property type="match status" value="1"/>
</dbReference>
<protein>
    <submittedName>
        <fullName evidence="6">WD40-repeat-containing domain protein</fullName>
    </submittedName>
</protein>
<dbReference type="SUPFAM" id="SSF50978">
    <property type="entry name" value="WD40 repeat-like"/>
    <property type="match status" value="1"/>
</dbReference>
<evidence type="ECO:0000256" key="2">
    <source>
        <dbReference type="ARBA" id="ARBA00022737"/>
    </source>
</evidence>
<evidence type="ECO:0000313" key="7">
    <source>
        <dbReference type="Proteomes" id="UP001194468"/>
    </source>
</evidence>
<dbReference type="GO" id="GO:1990234">
    <property type="term" value="C:transferase complex"/>
    <property type="evidence" value="ECO:0007669"/>
    <property type="project" value="UniProtKB-ARBA"/>
</dbReference>
<feature type="repeat" description="WD" evidence="3">
    <location>
        <begin position="633"/>
        <end position="665"/>
    </location>
</feature>
<comment type="caution">
    <text evidence="6">The sequence shown here is derived from an EMBL/GenBank/DDBJ whole genome shotgun (WGS) entry which is preliminary data.</text>
</comment>
<dbReference type="PROSITE" id="PS50181">
    <property type="entry name" value="FBOX"/>
    <property type="match status" value="1"/>
</dbReference>
<evidence type="ECO:0000313" key="6">
    <source>
        <dbReference type="EMBL" id="KAF8447758.1"/>
    </source>
</evidence>
<dbReference type="Gene3D" id="2.130.10.10">
    <property type="entry name" value="YVTN repeat-like/Quinoprotein amine dehydrogenase"/>
    <property type="match status" value="2"/>
</dbReference>
<evidence type="ECO:0000259" key="5">
    <source>
        <dbReference type="PROSITE" id="PS50181"/>
    </source>
</evidence>
<dbReference type="SUPFAM" id="SSF81383">
    <property type="entry name" value="F-box domain"/>
    <property type="match status" value="1"/>
</dbReference>
<dbReference type="InterPro" id="IPR036322">
    <property type="entry name" value="WD40_repeat_dom_sf"/>
</dbReference>
<reference evidence="6" key="1">
    <citation type="submission" date="2019-10" db="EMBL/GenBank/DDBJ databases">
        <authorList>
            <consortium name="DOE Joint Genome Institute"/>
            <person name="Kuo A."/>
            <person name="Miyauchi S."/>
            <person name="Kiss E."/>
            <person name="Drula E."/>
            <person name="Kohler A."/>
            <person name="Sanchez-Garcia M."/>
            <person name="Andreopoulos B."/>
            <person name="Barry K.W."/>
            <person name="Bonito G."/>
            <person name="Buee M."/>
            <person name="Carver A."/>
            <person name="Chen C."/>
            <person name="Cichocki N."/>
            <person name="Clum A."/>
            <person name="Culley D."/>
            <person name="Crous P.W."/>
            <person name="Fauchery L."/>
            <person name="Girlanda M."/>
            <person name="Hayes R."/>
            <person name="Keri Z."/>
            <person name="LaButti K."/>
            <person name="Lipzen A."/>
            <person name="Lombard V."/>
            <person name="Magnuson J."/>
            <person name="Maillard F."/>
            <person name="Morin E."/>
            <person name="Murat C."/>
            <person name="Nolan M."/>
            <person name="Ohm R."/>
            <person name="Pangilinan J."/>
            <person name="Pereira M."/>
            <person name="Perotto S."/>
            <person name="Peter M."/>
            <person name="Riley R."/>
            <person name="Sitrit Y."/>
            <person name="Stielow B."/>
            <person name="Szollosi G."/>
            <person name="Zifcakova L."/>
            <person name="Stursova M."/>
            <person name="Spatafora J.W."/>
            <person name="Tedersoo L."/>
            <person name="Vaario L.-M."/>
            <person name="Yamada A."/>
            <person name="Yan M."/>
            <person name="Wang P."/>
            <person name="Xu J."/>
            <person name="Bruns T."/>
            <person name="Baldrian P."/>
            <person name="Vilgalys R."/>
            <person name="Henrissat B."/>
            <person name="Grigoriev I.V."/>
            <person name="Hibbett D."/>
            <person name="Nagy L.G."/>
            <person name="Martin F.M."/>
        </authorList>
    </citation>
    <scope>NUCLEOTIDE SEQUENCE</scope>
    <source>
        <strain evidence="6">BED1</strain>
    </source>
</reference>
<dbReference type="Pfam" id="PF00400">
    <property type="entry name" value="WD40"/>
    <property type="match status" value="6"/>
</dbReference>
<dbReference type="GO" id="GO:0005634">
    <property type="term" value="C:nucleus"/>
    <property type="evidence" value="ECO:0007669"/>
    <property type="project" value="TreeGrafter"/>
</dbReference>
<feature type="domain" description="F-box" evidence="5">
    <location>
        <begin position="72"/>
        <end position="118"/>
    </location>
</feature>
<feature type="repeat" description="WD" evidence="3">
    <location>
        <begin position="435"/>
        <end position="474"/>
    </location>
</feature>
<evidence type="ECO:0000256" key="1">
    <source>
        <dbReference type="ARBA" id="ARBA00022574"/>
    </source>
</evidence>
<dbReference type="InterPro" id="IPR019775">
    <property type="entry name" value="WD40_repeat_CS"/>
</dbReference>
<dbReference type="InterPro" id="IPR020472">
    <property type="entry name" value="WD40_PAC1"/>
</dbReference>
<evidence type="ECO:0000256" key="4">
    <source>
        <dbReference type="SAM" id="MobiDB-lite"/>
    </source>
</evidence>
<reference evidence="6" key="2">
    <citation type="journal article" date="2020" name="Nat. Commun.">
        <title>Large-scale genome sequencing of mycorrhizal fungi provides insights into the early evolution of symbiotic traits.</title>
        <authorList>
            <person name="Miyauchi S."/>
            <person name="Kiss E."/>
            <person name="Kuo A."/>
            <person name="Drula E."/>
            <person name="Kohler A."/>
            <person name="Sanchez-Garcia M."/>
            <person name="Morin E."/>
            <person name="Andreopoulos B."/>
            <person name="Barry K.W."/>
            <person name="Bonito G."/>
            <person name="Buee M."/>
            <person name="Carver A."/>
            <person name="Chen C."/>
            <person name="Cichocki N."/>
            <person name="Clum A."/>
            <person name="Culley D."/>
            <person name="Crous P.W."/>
            <person name="Fauchery L."/>
            <person name="Girlanda M."/>
            <person name="Hayes R.D."/>
            <person name="Keri Z."/>
            <person name="LaButti K."/>
            <person name="Lipzen A."/>
            <person name="Lombard V."/>
            <person name="Magnuson J."/>
            <person name="Maillard F."/>
            <person name="Murat C."/>
            <person name="Nolan M."/>
            <person name="Ohm R.A."/>
            <person name="Pangilinan J."/>
            <person name="Pereira M.F."/>
            <person name="Perotto S."/>
            <person name="Peter M."/>
            <person name="Pfister S."/>
            <person name="Riley R."/>
            <person name="Sitrit Y."/>
            <person name="Stielow J.B."/>
            <person name="Szollosi G."/>
            <person name="Zifcakova L."/>
            <person name="Stursova M."/>
            <person name="Spatafora J.W."/>
            <person name="Tedersoo L."/>
            <person name="Vaario L.M."/>
            <person name="Yamada A."/>
            <person name="Yan M."/>
            <person name="Wang P."/>
            <person name="Xu J."/>
            <person name="Bruns T."/>
            <person name="Baldrian P."/>
            <person name="Vilgalys R."/>
            <person name="Dunand C."/>
            <person name="Henrissat B."/>
            <person name="Grigoriev I.V."/>
            <person name="Hibbett D."/>
            <person name="Nagy L.G."/>
            <person name="Martin F.M."/>
        </authorList>
    </citation>
    <scope>NUCLEOTIDE SEQUENCE</scope>
    <source>
        <strain evidence="6">BED1</strain>
    </source>
</reference>
<feature type="repeat" description="WD" evidence="3">
    <location>
        <begin position="476"/>
        <end position="515"/>
    </location>
</feature>
<dbReference type="Gene3D" id="1.20.1280.50">
    <property type="match status" value="1"/>
</dbReference>
<evidence type="ECO:0000256" key="3">
    <source>
        <dbReference type="PROSITE-ProRule" id="PRU00221"/>
    </source>
</evidence>
<dbReference type="AlphaFoldDB" id="A0AAD4C4A9"/>
<dbReference type="PRINTS" id="PR00320">
    <property type="entry name" value="GPROTEINBRPT"/>
</dbReference>
<name>A0AAD4C4A9_BOLED</name>
<feature type="repeat" description="WD" evidence="3">
    <location>
        <begin position="592"/>
        <end position="631"/>
    </location>
</feature>
<feature type="compositionally biased region" description="Acidic residues" evidence="4">
    <location>
        <begin position="153"/>
        <end position="171"/>
    </location>
</feature>
<keyword evidence="2" id="KW-0677">Repeat</keyword>
<proteinExistence type="predicted"/>
<dbReference type="InterPro" id="IPR015943">
    <property type="entry name" value="WD40/YVTN_repeat-like_dom_sf"/>
</dbReference>
<keyword evidence="7" id="KW-1185">Reference proteome</keyword>